<feature type="chain" id="PRO_5012860284" description="Lipoprotein" evidence="2">
    <location>
        <begin position="22"/>
        <end position="568"/>
    </location>
</feature>
<organism evidence="3 4">
    <name type="scientific">Mycoplasmopsis pullorum</name>
    <dbReference type="NCBI Taxonomy" id="48003"/>
    <lineage>
        <taxon>Bacteria</taxon>
        <taxon>Bacillati</taxon>
        <taxon>Mycoplasmatota</taxon>
        <taxon>Mycoplasmoidales</taxon>
        <taxon>Metamycoplasmataceae</taxon>
        <taxon>Mycoplasmopsis</taxon>
    </lineage>
</organism>
<feature type="region of interest" description="Disordered" evidence="1">
    <location>
        <begin position="161"/>
        <end position="184"/>
    </location>
</feature>
<keyword evidence="4" id="KW-1185">Reference proteome</keyword>
<dbReference type="Proteomes" id="UP000184322">
    <property type="component" value="Chromosome"/>
</dbReference>
<protein>
    <recommendedName>
        <fullName evidence="5">Lipoprotein</fullName>
    </recommendedName>
</protein>
<sequence>MNKILKRFLLSAGLISSSSFAIFSAACTKTNTETPKDKEADKPKEPVVETLKEFKVTSLEQLREVISKIDLNNKDQFEIKMVNIEEKVEDKYDPLFAKLQDWDRNQIDLIIRNSKIFKELDVIDLFDRFNKFWNEILNNVIAKVKEKIKAENAELEKKLASLTNVPDEGEKPSSNAEKPNKEQIEQQIERNNANLESLEKEIEPKILETQKNVNDDKAKAESSQDHNKLEILDTILAYANNPIFNVVPQLIRIVESEIDFTIFEEVSKLKRETEIFVSLNKESDFVSRSEFAKQLDYYDSISGTDSLKELSSNIKKLSFDEFVEKFSNQSDESLPKFVLNFMRFFILVNSQNGVVYSDYAHHDIVSDLKFNFPADGTGYSNISNLFTIYTLNESNKLNSVFGDKLVSRDDLNLPVIPNADNAENSNNTNSNSEVTASTESNSNSESETTGENTTNESNSSSSENENNTPEEKEWTAIVSPIKLSDILNINNLENSVILKVPLFSGQQIYKYWLFVKNVKWLKTDDGQKVKLELELGLAPFLNLEINPKEAAAGLYSGMNAFIKINFNE</sequence>
<gene>
    <name evidence="3" type="ORF">BLA55_00815</name>
</gene>
<feature type="compositionally biased region" description="Low complexity" evidence="1">
    <location>
        <begin position="423"/>
        <end position="467"/>
    </location>
</feature>
<feature type="region of interest" description="Disordered" evidence="1">
    <location>
        <begin position="416"/>
        <end position="472"/>
    </location>
</feature>
<reference evidence="4" key="1">
    <citation type="submission" date="2016-10" db="EMBL/GenBank/DDBJ databases">
        <authorList>
            <person name="Beylefeld A."/>
            <person name="Abolnik C."/>
        </authorList>
    </citation>
    <scope>NUCLEOTIDE SEQUENCE [LARGE SCALE GENOMIC DNA]</scope>
    <source>
        <strain evidence="4">B359_6</strain>
    </source>
</reference>
<dbReference type="STRING" id="48003.BLA55_00815"/>
<evidence type="ECO:0000313" key="4">
    <source>
        <dbReference type="Proteomes" id="UP000184322"/>
    </source>
</evidence>
<keyword evidence="2" id="KW-0732">Signal</keyword>
<dbReference type="EMBL" id="CP017813">
    <property type="protein sequence ID" value="APJ38228.1"/>
    <property type="molecule type" value="Genomic_DNA"/>
</dbReference>
<evidence type="ECO:0008006" key="5">
    <source>
        <dbReference type="Google" id="ProtNLM"/>
    </source>
</evidence>
<dbReference type="AlphaFoldDB" id="A0A1L4FRJ5"/>
<proteinExistence type="predicted"/>
<name>A0A1L4FRJ5_9BACT</name>
<accession>A0A1L4FRJ5</accession>
<dbReference type="KEGG" id="mpul:BLA55_00815"/>
<dbReference type="PROSITE" id="PS51257">
    <property type="entry name" value="PROKAR_LIPOPROTEIN"/>
    <property type="match status" value="1"/>
</dbReference>
<evidence type="ECO:0000256" key="1">
    <source>
        <dbReference type="SAM" id="MobiDB-lite"/>
    </source>
</evidence>
<evidence type="ECO:0000313" key="3">
    <source>
        <dbReference type="EMBL" id="APJ38228.1"/>
    </source>
</evidence>
<feature type="signal peptide" evidence="2">
    <location>
        <begin position="1"/>
        <end position="21"/>
    </location>
</feature>
<dbReference type="RefSeq" id="WP_073372232.1">
    <property type="nucleotide sequence ID" value="NZ_CP017813.1"/>
</dbReference>
<evidence type="ECO:0000256" key="2">
    <source>
        <dbReference type="SAM" id="SignalP"/>
    </source>
</evidence>